<comment type="caution">
    <text evidence="1">The sequence shown here is derived from an EMBL/GenBank/DDBJ whole genome shotgun (WGS) entry which is preliminary data.</text>
</comment>
<keyword evidence="2" id="KW-1185">Reference proteome</keyword>
<protein>
    <submittedName>
        <fullName evidence="1">Uncharacterized protein</fullName>
    </submittedName>
</protein>
<proteinExistence type="predicted"/>
<accession>A0ABP9C5N3</accession>
<evidence type="ECO:0000313" key="1">
    <source>
        <dbReference type="EMBL" id="GAA4805420.1"/>
    </source>
</evidence>
<dbReference type="EMBL" id="BAABIQ010000043">
    <property type="protein sequence ID" value="GAA4805420.1"/>
    <property type="molecule type" value="Genomic_DNA"/>
</dbReference>
<sequence length="107" mass="12259">MLRNTSLSLLLLFALACSKDKNLSENLPAPVKQVIEESNCVCDPYIDLYKWRGQQLYFFGYKGPACNWAPRFVDGEGKDITLSQEEIQQFHNEATKIKNIWTCAENP</sequence>
<dbReference type="Proteomes" id="UP001501411">
    <property type="component" value="Unassembled WGS sequence"/>
</dbReference>
<organism evidence="1 2">
    <name type="scientific">Olivibacter ginsenosidimutans</name>
    <dbReference type="NCBI Taxonomy" id="1176537"/>
    <lineage>
        <taxon>Bacteria</taxon>
        <taxon>Pseudomonadati</taxon>
        <taxon>Bacteroidota</taxon>
        <taxon>Sphingobacteriia</taxon>
        <taxon>Sphingobacteriales</taxon>
        <taxon>Sphingobacteriaceae</taxon>
        <taxon>Olivibacter</taxon>
    </lineage>
</organism>
<dbReference type="PROSITE" id="PS51257">
    <property type="entry name" value="PROKAR_LIPOPROTEIN"/>
    <property type="match status" value="1"/>
</dbReference>
<dbReference type="RefSeq" id="WP_345234478.1">
    <property type="nucleotide sequence ID" value="NZ_BAABIQ010000043.1"/>
</dbReference>
<evidence type="ECO:0000313" key="2">
    <source>
        <dbReference type="Proteomes" id="UP001501411"/>
    </source>
</evidence>
<name>A0ABP9C5N3_9SPHI</name>
<reference evidence="2" key="1">
    <citation type="journal article" date="2019" name="Int. J. Syst. Evol. Microbiol.">
        <title>The Global Catalogue of Microorganisms (GCM) 10K type strain sequencing project: providing services to taxonomists for standard genome sequencing and annotation.</title>
        <authorList>
            <consortium name="The Broad Institute Genomics Platform"/>
            <consortium name="The Broad Institute Genome Sequencing Center for Infectious Disease"/>
            <person name="Wu L."/>
            <person name="Ma J."/>
        </authorList>
    </citation>
    <scope>NUCLEOTIDE SEQUENCE [LARGE SCALE GENOMIC DNA]</scope>
    <source>
        <strain evidence="2">JCM 18200</strain>
    </source>
</reference>
<gene>
    <name evidence="1" type="ORF">GCM10023231_38280</name>
</gene>